<dbReference type="InterPro" id="IPR037401">
    <property type="entry name" value="SnoaL-like"/>
</dbReference>
<dbReference type="Proteomes" id="UP000004699">
    <property type="component" value="Unassembled WGS sequence"/>
</dbReference>
<dbReference type="HOGENOM" id="CLU_106738_0_0_6"/>
<dbReference type="EMBL" id="DS999411">
    <property type="protein sequence ID" value="EED35444.1"/>
    <property type="molecule type" value="Genomic_DNA"/>
</dbReference>
<proteinExistence type="predicted"/>
<reference evidence="3" key="1">
    <citation type="journal article" date="2013" name="BMC Microbiol.">
        <title>Taxonomy and evolution of bacteriochlorophyll a-containing members of the OM60/NOR5 clade of marine gammaproteobacteria: description of Luminiphilus syltensis gen. nov., sp. nov., reclassification of Haliea rubra as Pseudohaliea rubra gen. nov., comb. nov., and emendation of Chromatocurvus halotolerans.</title>
        <authorList>
            <person name="Spring S."/>
            <person name="Riedel T."/>
            <person name="Sproer C."/>
            <person name="Yan S."/>
            <person name="Harder J."/>
            <person name="Fuchs B.M."/>
        </authorList>
    </citation>
    <scope>NUCLEOTIDE SEQUENCE [LARGE SCALE GENOMIC DNA]</scope>
    <source>
        <strain evidence="3">NOR51-B</strain>
    </source>
</reference>
<organism evidence="2 3">
    <name type="scientific">Luminiphilus syltensis NOR5-1B</name>
    <dbReference type="NCBI Taxonomy" id="565045"/>
    <lineage>
        <taxon>Bacteria</taxon>
        <taxon>Pseudomonadati</taxon>
        <taxon>Pseudomonadota</taxon>
        <taxon>Gammaproteobacteria</taxon>
        <taxon>Cellvibrionales</taxon>
        <taxon>Halieaceae</taxon>
        <taxon>Luminiphilus</taxon>
    </lineage>
</organism>
<dbReference type="STRING" id="565045.NOR51B_1389"/>
<dbReference type="OrthoDB" id="7605094at2"/>
<feature type="domain" description="SnoaL-like" evidence="1">
    <location>
        <begin position="6"/>
        <end position="130"/>
    </location>
</feature>
<evidence type="ECO:0000259" key="1">
    <source>
        <dbReference type="Pfam" id="PF13577"/>
    </source>
</evidence>
<dbReference type="eggNOG" id="COG5517">
    <property type="taxonomic scope" value="Bacteria"/>
</dbReference>
<dbReference type="RefSeq" id="WP_009020190.1">
    <property type="nucleotide sequence ID" value="NZ_DS999411.1"/>
</dbReference>
<dbReference type="Gene3D" id="3.10.450.50">
    <property type="match status" value="1"/>
</dbReference>
<dbReference type="Pfam" id="PF13577">
    <property type="entry name" value="SnoaL_4"/>
    <property type="match status" value="1"/>
</dbReference>
<name>B8KV68_9GAMM</name>
<protein>
    <recommendedName>
        <fullName evidence="1">SnoaL-like domain-containing protein</fullName>
    </recommendedName>
</protein>
<dbReference type="CDD" id="cd00531">
    <property type="entry name" value="NTF2_like"/>
    <property type="match status" value="1"/>
</dbReference>
<dbReference type="InterPro" id="IPR032710">
    <property type="entry name" value="NTF2-like_dom_sf"/>
</dbReference>
<gene>
    <name evidence="2" type="ORF">NOR51B_1389</name>
</gene>
<sequence>MERELQELLDKKACEEVLMRYARTLDWLDREGQASCFWPDADIDYGFYSGDGTGWVETVMEVELAAPRRWHMSGGALIRIEGAKAQSECYGFTVSMSTDDDGNSVDSLFGGRYLDELEKRGGQWRISKRRYILDFSYQLPNGLEDLVKSGFSLHTLQIQQPGHPDYREL</sequence>
<keyword evidence="3" id="KW-1185">Reference proteome</keyword>
<dbReference type="SUPFAM" id="SSF54427">
    <property type="entry name" value="NTF2-like"/>
    <property type="match status" value="1"/>
</dbReference>
<accession>B8KV68</accession>
<dbReference type="AlphaFoldDB" id="B8KV68"/>
<evidence type="ECO:0000313" key="3">
    <source>
        <dbReference type="Proteomes" id="UP000004699"/>
    </source>
</evidence>
<evidence type="ECO:0000313" key="2">
    <source>
        <dbReference type="EMBL" id="EED35444.1"/>
    </source>
</evidence>